<dbReference type="InterPro" id="IPR017451">
    <property type="entry name" value="F-box-assoc_interact_dom"/>
</dbReference>
<gene>
    <name evidence="3" type="primary">LOC115726757</name>
</gene>
<dbReference type="GeneID" id="115726757"/>
<protein>
    <submittedName>
        <fullName evidence="3">F-box protein At3g07870</fullName>
    </submittedName>
</protein>
<proteinExistence type="predicted"/>
<evidence type="ECO:0000259" key="1">
    <source>
        <dbReference type="PROSITE" id="PS50181"/>
    </source>
</evidence>
<dbReference type="PROSITE" id="PS50181">
    <property type="entry name" value="FBOX"/>
    <property type="match status" value="1"/>
</dbReference>
<dbReference type="Pfam" id="PF08268">
    <property type="entry name" value="FBA_3"/>
    <property type="match status" value="1"/>
</dbReference>
<evidence type="ECO:0000313" key="2">
    <source>
        <dbReference type="Proteomes" id="UP000827889"/>
    </source>
</evidence>
<dbReference type="Gene3D" id="1.20.1280.50">
    <property type="match status" value="1"/>
</dbReference>
<accession>A0A8B8MP42</accession>
<name>A0A8B8MP42_9MYRT</name>
<dbReference type="InterPro" id="IPR050796">
    <property type="entry name" value="SCF_F-box_component"/>
</dbReference>
<dbReference type="SMART" id="SM00256">
    <property type="entry name" value="FBOX"/>
    <property type="match status" value="1"/>
</dbReference>
<dbReference type="InterPro" id="IPR036047">
    <property type="entry name" value="F-box-like_dom_sf"/>
</dbReference>
<dbReference type="InterPro" id="IPR001810">
    <property type="entry name" value="F-box_dom"/>
</dbReference>
<dbReference type="OrthoDB" id="1894463at2759"/>
<dbReference type="RefSeq" id="XP_030512651.1">
    <property type="nucleotide sequence ID" value="XM_030656791.2"/>
</dbReference>
<dbReference type="AlphaFoldDB" id="A0A8B8MP42"/>
<sequence length="429" mass="49426">MEFVHHPPCKKQRCELGADPRDETETGMEDLPREIVLDILSRLPVTSIVRFRLVCRSWRALGRDPLLPDAQLARTAARDPVLVLHSDFPLRNLLSFVELSARDQDCEHNRSKKTPVGKFNPPFLNSMPEFDVVGSCNGLLCLADLLYTETLFVYNPFTRDCRELPRSRQYADQTVVFGFGFHPETREYKVIKIAYYPNPSRAGAGARRARRVPHMQSEVQVLTLGGRRSPSPSPAWRSLGRAPYQIDKRPSETVVNGRLHWVAGPRRYRTARQLVSFDLADEQFREVPRPEGGTIGRSYYQLMELRGCLSAIVYCNYGRLEIWVMKRYDAKESWAREHVIGSYMPKALKQNPTNFMPFKMWKSKSRRVSRVVCGLDSGEILLEYKSRALAAYDPKRGKFRDIWLQGMPNWFRAFVHVGSLSWIDSHSET</sequence>
<dbReference type="KEGG" id="rarg:115726757"/>
<dbReference type="SUPFAM" id="SSF81383">
    <property type="entry name" value="F-box domain"/>
    <property type="match status" value="1"/>
</dbReference>
<dbReference type="PANTHER" id="PTHR31672">
    <property type="entry name" value="BNACNNG10540D PROTEIN"/>
    <property type="match status" value="1"/>
</dbReference>
<dbReference type="Proteomes" id="UP000827889">
    <property type="component" value="Chromosome 7"/>
</dbReference>
<dbReference type="NCBIfam" id="TIGR01640">
    <property type="entry name" value="F_box_assoc_1"/>
    <property type="match status" value="1"/>
</dbReference>
<dbReference type="InterPro" id="IPR013187">
    <property type="entry name" value="F-box-assoc_dom_typ3"/>
</dbReference>
<reference evidence="3" key="1">
    <citation type="submission" date="2025-08" db="UniProtKB">
        <authorList>
            <consortium name="RefSeq"/>
        </authorList>
    </citation>
    <scope>IDENTIFICATION</scope>
    <source>
        <tissue evidence="3">Leaf</tissue>
    </source>
</reference>
<feature type="domain" description="F-box" evidence="1">
    <location>
        <begin position="25"/>
        <end position="75"/>
    </location>
</feature>
<keyword evidence="2" id="KW-1185">Reference proteome</keyword>
<dbReference type="CDD" id="cd22157">
    <property type="entry name" value="F-box_AtFBW1-like"/>
    <property type="match status" value="1"/>
</dbReference>
<evidence type="ECO:0000313" key="3">
    <source>
        <dbReference type="RefSeq" id="XP_030512651.1"/>
    </source>
</evidence>
<organism evidence="2 3">
    <name type="scientific">Rhodamnia argentea</name>
    <dbReference type="NCBI Taxonomy" id="178133"/>
    <lineage>
        <taxon>Eukaryota</taxon>
        <taxon>Viridiplantae</taxon>
        <taxon>Streptophyta</taxon>
        <taxon>Embryophyta</taxon>
        <taxon>Tracheophyta</taxon>
        <taxon>Spermatophyta</taxon>
        <taxon>Magnoliopsida</taxon>
        <taxon>eudicotyledons</taxon>
        <taxon>Gunneridae</taxon>
        <taxon>Pentapetalae</taxon>
        <taxon>rosids</taxon>
        <taxon>malvids</taxon>
        <taxon>Myrtales</taxon>
        <taxon>Myrtaceae</taxon>
        <taxon>Myrtoideae</taxon>
        <taxon>Myrteae</taxon>
        <taxon>Australasian group</taxon>
        <taxon>Rhodamnia</taxon>
    </lineage>
</organism>
<dbReference type="Pfam" id="PF12937">
    <property type="entry name" value="F-box-like"/>
    <property type="match status" value="1"/>
</dbReference>